<dbReference type="Pfam" id="PF04338">
    <property type="entry name" value="DUF481"/>
    <property type="match status" value="1"/>
</dbReference>
<proteinExistence type="predicted"/>
<feature type="signal peptide" evidence="1">
    <location>
        <begin position="1"/>
        <end position="31"/>
    </location>
</feature>
<protein>
    <recommendedName>
        <fullName evidence="4">Salt-induced outer membrane protein</fullName>
    </recommendedName>
</protein>
<evidence type="ECO:0000313" key="3">
    <source>
        <dbReference type="Proteomes" id="UP000000683"/>
    </source>
</evidence>
<feature type="chain" id="PRO_5003332509" description="Salt-induced outer membrane protein" evidence="1">
    <location>
        <begin position="32"/>
        <end position="258"/>
    </location>
</feature>
<dbReference type="Proteomes" id="UP000000683">
    <property type="component" value="Chromosome"/>
</dbReference>
<dbReference type="AlphaFoldDB" id="F5ZBV1"/>
<dbReference type="KEGG" id="alt:ambt_02380"/>
<dbReference type="HOGENOM" id="CLU_058997_5_0_6"/>
<accession>F5ZBV1</accession>
<dbReference type="EMBL" id="CP002339">
    <property type="protein sequence ID" value="AEF02030.1"/>
    <property type="molecule type" value="Genomic_DNA"/>
</dbReference>
<evidence type="ECO:0000256" key="1">
    <source>
        <dbReference type="SAM" id="SignalP"/>
    </source>
</evidence>
<name>F5ZBV1_ALTNA</name>
<gene>
    <name evidence="2" type="ordered locus">ambt_02380</name>
</gene>
<organism evidence="2 3">
    <name type="scientific">Alteromonas naphthalenivorans</name>
    <dbReference type="NCBI Taxonomy" id="715451"/>
    <lineage>
        <taxon>Bacteria</taxon>
        <taxon>Pseudomonadati</taxon>
        <taxon>Pseudomonadota</taxon>
        <taxon>Gammaproteobacteria</taxon>
        <taxon>Alteromonadales</taxon>
        <taxon>Alteromonadaceae</taxon>
        <taxon>Alteromonas/Salinimonas group</taxon>
        <taxon>Alteromonas</taxon>
    </lineage>
</organism>
<keyword evidence="3" id="KW-1185">Reference proteome</keyword>
<evidence type="ECO:0000313" key="2">
    <source>
        <dbReference type="EMBL" id="AEF02030.1"/>
    </source>
</evidence>
<dbReference type="eggNOG" id="COG3137">
    <property type="taxonomic scope" value="Bacteria"/>
</dbReference>
<reference evidence="2 3" key="1">
    <citation type="journal article" date="2011" name="J. Bacteriol.">
        <title>Complete genome sequence of the polycyclic aromatic hydrocarbon-degrading bacterium Alteromonas sp. strain SN2.</title>
        <authorList>
            <person name="Jin H.M."/>
            <person name="Jeong H."/>
            <person name="Moon E.J."/>
            <person name="Math R.K."/>
            <person name="Lee K."/>
            <person name="Kim H.J."/>
            <person name="Jeon C.O."/>
            <person name="Oh T.K."/>
            <person name="Kim J.F."/>
        </authorList>
    </citation>
    <scope>NUCLEOTIDE SEQUENCE [LARGE SCALE GENOMIC DNA]</scope>
    <source>
        <strain evidence="3">JCM 17741 / KACC 18427 / KCTC 11700BP / SN2</strain>
    </source>
</reference>
<sequence>MAKDKTLLGLLMKKQLLASLLALSFSSVTFAQDDVKPFTMEGELGIIATTGNTETSSISAGITAHQELQQWSNDYILEGLYKKETVENDDGTEEEYTSAQKFYGSAQGNYKLDNPDYRLFGFASYEDDRLSNFDYQSTLAVGWNQKVLENKRHTLEYSIGPGYSFAETQEGEEQNSMIVRASSAYSWKISDTAKFTQTVSTEVGSDNTKSRAESALTATISGNLSMKLSFKLDHNSNVSDDVEKLDTETAVTLVYNFF</sequence>
<dbReference type="InterPro" id="IPR007433">
    <property type="entry name" value="DUF481"/>
</dbReference>
<keyword evidence="1" id="KW-0732">Signal</keyword>
<evidence type="ECO:0008006" key="4">
    <source>
        <dbReference type="Google" id="ProtNLM"/>
    </source>
</evidence>